<dbReference type="InterPro" id="IPR036423">
    <property type="entry name" value="SOD-like_Cu/Zn_dom_sf"/>
</dbReference>
<dbReference type="EMBL" id="BARS01005188">
    <property type="protein sequence ID" value="GAF69520.1"/>
    <property type="molecule type" value="Genomic_DNA"/>
</dbReference>
<feature type="domain" description="Superoxide dismutase copper/zinc binding" evidence="1">
    <location>
        <begin position="59"/>
        <end position="201"/>
    </location>
</feature>
<organism evidence="2">
    <name type="scientific">marine sediment metagenome</name>
    <dbReference type="NCBI Taxonomy" id="412755"/>
    <lineage>
        <taxon>unclassified sequences</taxon>
        <taxon>metagenomes</taxon>
        <taxon>ecological metagenomes</taxon>
    </lineage>
</organism>
<dbReference type="AlphaFoldDB" id="X0T0G2"/>
<dbReference type="InterPro" id="IPR024134">
    <property type="entry name" value="SOD_Cu/Zn_/chaperone"/>
</dbReference>
<dbReference type="PROSITE" id="PS51257">
    <property type="entry name" value="PROKAR_LIPOPROTEIN"/>
    <property type="match status" value="1"/>
</dbReference>
<gene>
    <name evidence="2" type="ORF">S01H1_10154</name>
</gene>
<evidence type="ECO:0000313" key="2">
    <source>
        <dbReference type="EMBL" id="GAF69520.1"/>
    </source>
</evidence>
<dbReference type="Gene3D" id="2.60.40.200">
    <property type="entry name" value="Superoxide dismutase, copper/zinc binding domain"/>
    <property type="match status" value="1"/>
</dbReference>
<dbReference type="GO" id="GO:0006801">
    <property type="term" value="P:superoxide metabolic process"/>
    <property type="evidence" value="ECO:0007669"/>
    <property type="project" value="InterPro"/>
</dbReference>
<comment type="caution">
    <text evidence="2">The sequence shown here is derived from an EMBL/GenBank/DDBJ whole genome shotgun (WGS) entry which is preliminary data.</text>
</comment>
<proteinExistence type="predicted"/>
<sequence length="207" mass="21369">MKSSAKNRKTGRGLSVTSGLIAIAAASVTACSTGEQSQQVPEAAVIARAEIRSCSDTEVTGTAVFRERSSTEGIKLVDFSLEVSGLTDGRHAVHVHETAACEPCGAAGGHHDPGPFGVTTPDAPDFNHPFHGGDLINLEVKDGVGTLSTTSSRFTLSPGRMSVFDADGSTLIIHSGTDKYCDQENELEPGCAGGARDACGILVLVVE</sequence>
<dbReference type="GO" id="GO:0005507">
    <property type="term" value="F:copper ion binding"/>
    <property type="evidence" value="ECO:0007669"/>
    <property type="project" value="InterPro"/>
</dbReference>
<dbReference type="PANTHER" id="PTHR10003">
    <property type="entry name" value="SUPEROXIDE DISMUTASE CU-ZN -RELATED"/>
    <property type="match status" value="1"/>
</dbReference>
<accession>X0T0G2</accession>
<reference evidence="2" key="1">
    <citation type="journal article" date="2014" name="Front. Microbiol.">
        <title>High frequency of phylogenetically diverse reductive dehalogenase-homologous genes in deep subseafloor sedimentary metagenomes.</title>
        <authorList>
            <person name="Kawai M."/>
            <person name="Futagami T."/>
            <person name="Toyoda A."/>
            <person name="Takaki Y."/>
            <person name="Nishi S."/>
            <person name="Hori S."/>
            <person name="Arai W."/>
            <person name="Tsubouchi T."/>
            <person name="Morono Y."/>
            <person name="Uchiyama I."/>
            <person name="Ito T."/>
            <person name="Fujiyama A."/>
            <person name="Inagaki F."/>
            <person name="Takami H."/>
        </authorList>
    </citation>
    <scope>NUCLEOTIDE SEQUENCE</scope>
    <source>
        <strain evidence="2">Expedition CK06-06</strain>
    </source>
</reference>
<name>X0T0G2_9ZZZZ</name>
<evidence type="ECO:0000259" key="1">
    <source>
        <dbReference type="Pfam" id="PF00080"/>
    </source>
</evidence>
<dbReference type="InterPro" id="IPR001424">
    <property type="entry name" value="SOD_Cu_Zn_dom"/>
</dbReference>
<dbReference type="SUPFAM" id="SSF49329">
    <property type="entry name" value="Cu,Zn superoxide dismutase-like"/>
    <property type="match status" value="1"/>
</dbReference>
<protein>
    <recommendedName>
        <fullName evidence="1">Superoxide dismutase copper/zinc binding domain-containing protein</fullName>
    </recommendedName>
</protein>
<dbReference type="Pfam" id="PF00080">
    <property type="entry name" value="Sod_Cu"/>
    <property type="match status" value="1"/>
</dbReference>